<sequence length="321" mass="34320">MAKKAIKKKATGRKASASKPAVRKASPTKKVVKKVAKKPVKKAPAKTPPKTPAAKAAAKASTKKVAAKKAPAKKAASKQPPTKKVSSKAPLKKALSKKAAAKKAPATKPGATPANRKAAGGKPDENKSGRKGITIVASKVKRKRVVAKRPPAMVPPLSGSILGMGISGRRPLIQSGPKAPPITSEQSDTPKPSGKKPKSPFTKRQLDKYREILIQKRHELLGDIDSMETEALKSESGSLSHLPQHMAEQGSEAYEQTLALDLAATDRKLLLEIDAALDRIAAKVYGLCEQTGKEISKERLDELPWARYSIEAAREMERRAT</sequence>
<proteinExistence type="predicted"/>
<feature type="compositionally biased region" description="Basic residues" evidence="4">
    <location>
        <begin position="1"/>
        <end position="12"/>
    </location>
</feature>
<dbReference type="PROSITE" id="PS51128">
    <property type="entry name" value="ZF_DKSA_2"/>
    <property type="match status" value="1"/>
</dbReference>
<dbReference type="PANTHER" id="PTHR33823">
    <property type="entry name" value="RNA POLYMERASE-BINDING TRANSCRIPTION FACTOR DKSA-RELATED"/>
    <property type="match status" value="1"/>
</dbReference>
<keyword evidence="1" id="KW-0479">Metal-binding</keyword>
<accession>A0A3B1DMD5</accession>
<feature type="compositionally biased region" description="Low complexity" evidence="4">
    <location>
        <begin position="77"/>
        <end position="89"/>
    </location>
</feature>
<feature type="compositionally biased region" description="Basic residues" evidence="4">
    <location>
        <begin position="90"/>
        <end position="101"/>
    </location>
</feature>
<feature type="domain" description="Zinc finger DksA/TraR C4-type" evidence="5">
    <location>
        <begin position="285"/>
        <end position="318"/>
    </location>
</feature>
<evidence type="ECO:0000256" key="3">
    <source>
        <dbReference type="ARBA" id="ARBA00022833"/>
    </source>
</evidence>
<dbReference type="PROSITE" id="PS01102">
    <property type="entry name" value="ZF_DKSA_1"/>
    <property type="match status" value="1"/>
</dbReference>
<dbReference type="SUPFAM" id="SSF57716">
    <property type="entry name" value="Glucocorticoid receptor-like (DNA-binding domain)"/>
    <property type="match status" value="1"/>
</dbReference>
<protein>
    <recommendedName>
        <fullName evidence="5">Zinc finger DksA/TraR C4-type domain-containing protein</fullName>
    </recommendedName>
</protein>
<dbReference type="PANTHER" id="PTHR33823:SF4">
    <property type="entry name" value="GENERAL STRESS PROTEIN 16O"/>
    <property type="match status" value="1"/>
</dbReference>
<evidence type="ECO:0000313" key="6">
    <source>
        <dbReference type="EMBL" id="VAX40091.1"/>
    </source>
</evidence>
<dbReference type="Gene3D" id="1.20.120.910">
    <property type="entry name" value="DksA, coiled-coil domain"/>
    <property type="match status" value="1"/>
</dbReference>
<feature type="compositionally biased region" description="Basic residues" evidence="4">
    <location>
        <begin position="61"/>
        <end position="76"/>
    </location>
</feature>
<dbReference type="GO" id="GO:0008270">
    <property type="term" value="F:zinc ion binding"/>
    <property type="evidence" value="ECO:0007669"/>
    <property type="project" value="UniProtKB-KW"/>
</dbReference>
<dbReference type="InterPro" id="IPR000962">
    <property type="entry name" value="Znf_DskA_TraR"/>
</dbReference>
<keyword evidence="3" id="KW-0862">Zinc</keyword>
<feature type="compositionally biased region" description="Basic residues" evidence="4">
    <location>
        <begin position="26"/>
        <end position="44"/>
    </location>
</feature>
<gene>
    <name evidence="6" type="ORF">MNBD_PLANCTO03-755</name>
</gene>
<feature type="compositionally biased region" description="Low complexity" evidence="4">
    <location>
        <begin position="102"/>
        <end position="114"/>
    </location>
</feature>
<feature type="region of interest" description="Disordered" evidence="4">
    <location>
        <begin position="1"/>
        <end position="206"/>
    </location>
</feature>
<feature type="compositionally biased region" description="Low complexity" evidence="4">
    <location>
        <begin position="157"/>
        <end position="168"/>
    </location>
</feature>
<dbReference type="InterPro" id="IPR020458">
    <property type="entry name" value="Znf_DskA_TraR_CS"/>
</dbReference>
<dbReference type="EMBL" id="UOGK01000331">
    <property type="protein sequence ID" value="VAX40091.1"/>
    <property type="molecule type" value="Genomic_DNA"/>
</dbReference>
<evidence type="ECO:0000256" key="1">
    <source>
        <dbReference type="ARBA" id="ARBA00022723"/>
    </source>
</evidence>
<evidence type="ECO:0000256" key="2">
    <source>
        <dbReference type="ARBA" id="ARBA00022771"/>
    </source>
</evidence>
<name>A0A3B1DMD5_9ZZZZ</name>
<organism evidence="6">
    <name type="scientific">hydrothermal vent metagenome</name>
    <dbReference type="NCBI Taxonomy" id="652676"/>
    <lineage>
        <taxon>unclassified sequences</taxon>
        <taxon>metagenomes</taxon>
        <taxon>ecological metagenomes</taxon>
    </lineage>
</organism>
<dbReference type="SUPFAM" id="SSF109635">
    <property type="entry name" value="DnaK suppressor protein DksA, alpha-hairpin domain"/>
    <property type="match status" value="1"/>
</dbReference>
<keyword evidence="2" id="KW-0863">Zinc-finger</keyword>
<dbReference type="AlphaFoldDB" id="A0A3B1DMD5"/>
<evidence type="ECO:0000259" key="5">
    <source>
        <dbReference type="Pfam" id="PF01258"/>
    </source>
</evidence>
<evidence type="ECO:0000256" key="4">
    <source>
        <dbReference type="SAM" id="MobiDB-lite"/>
    </source>
</evidence>
<dbReference type="InterPro" id="IPR037187">
    <property type="entry name" value="DnaK_N"/>
</dbReference>
<dbReference type="Pfam" id="PF01258">
    <property type="entry name" value="zf-dskA_traR"/>
    <property type="match status" value="1"/>
</dbReference>
<reference evidence="6" key="1">
    <citation type="submission" date="2018-06" db="EMBL/GenBank/DDBJ databases">
        <authorList>
            <person name="Zhirakovskaya E."/>
        </authorList>
    </citation>
    <scope>NUCLEOTIDE SEQUENCE</scope>
</reference>